<gene>
    <name evidence="1" type="ORF">L288_00715</name>
</gene>
<name>T0HNV1_9SPHN</name>
<comment type="caution">
    <text evidence="1">The sequence shown here is derived from an EMBL/GenBank/DDBJ whole genome shotgun (WGS) entry which is preliminary data.</text>
</comment>
<dbReference type="Proteomes" id="UP000015525">
    <property type="component" value="Unassembled WGS sequence"/>
</dbReference>
<keyword evidence="2" id="KW-1185">Reference proteome</keyword>
<evidence type="ECO:0000313" key="2">
    <source>
        <dbReference type="Proteomes" id="UP000015525"/>
    </source>
</evidence>
<dbReference type="AlphaFoldDB" id="T0HNV1"/>
<evidence type="ECO:0000313" key="1">
    <source>
        <dbReference type="EMBL" id="EQB14707.1"/>
    </source>
</evidence>
<accession>T0HNV1</accession>
<dbReference type="EMBL" id="ATHO01000007">
    <property type="protein sequence ID" value="EQB14707.1"/>
    <property type="molecule type" value="Genomic_DNA"/>
</dbReference>
<organism evidence="1 2">
    <name type="scientific">Sphingobium quisquiliarum P25</name>
    <dbReference type="NCBI Taxonomy" id="1329909"/>
    <lineage>
        <taxon>Bacteria</taxon>
        <taxon>Pseudomonadati</taxon>
        <taxon>Pseudomonadota</taxon>
        <taxon>Alphaproteobacteria</taxon>
        <taxon>Sphingomonadales</taxon>
        <taxon>Sphingomonadaceae</taxon>
        <taxon>Sphingobium</taxon>
    </lineage>
</organism>
<protein>
    <submittedName>
        <fullName evidence="1">Uncharacterized protein</fullName>
    </submittedName>
</protein>
<proteinExistence type="predicted"/>
<reference evidence="1 2" key="1">
    <citation type="journal article" date="2013" name="Genome Announc.">
        <title>Draft Genome Sequence of Sphingobium quisquiliarum Strain P25T, a Novel Hexachlorocyclohexane (HCH)-Degrading Bacterium Isolated from an HCH Dumpsite.</title>
        <authorList>
            <person name="Kumar Singh A."/>
            <person name="Sangwan N."/>
            <person name="Sharma A."/>
            <person name="Gupta V."/>
            <person name="Khurana J.P."/>
            <person name="Lal R."/>
        </authorList>
    </citation>
    <scope>NUCLEOTIDE SEQUENCE [LARGE SCALE GENOMIC DNA]</scope>
    <source>
        <strain evidence="1 2">P25</strain>
    </source>
</reference>
<sequence length="47" mass="4907">MLLLLGRVGGLAADNARRAGNILPVSPAGQPRGEGKAIYPRWIEPPG</sequence>